<accession>W8TK55</accession>
<dbReference type="AlphaFoldDB" id="W8TK55"/>
<evidence type="ECO:0000313" key="3">
    <source>
        <dbReference type="Proteomes" id="UP000019591"/>
    </source>
</evidence>
<dbReference type="eggNOG" id="ENOG502ZPJV">
    <property type="taxonomic scope" value="Bacteria"/>
</dbReference>
<organism evidence="2 3">
    <name type="scientific">Peptoclostridium acidaminophilum DSM 3953</name>
    <dbReference type="NCBI Taxonomy" id="1286171"/>
    <lineage>
        <taxon>Bacteria</taxon>
        <taxon>Bacillati</taxon>
        <taxon>Bacillota</taxon>
        <taxon>Clostridia</taxon>
        <taxon>Peptostreptococcales</taxon>
        <taxon>Peptoclostridiaceae</taxon>
        <taxon>Peptoclostridium</taxon>
    </lineage>
</organism>
<sequence>MDYKEEQKRIFRDNIHELEKNIEQLKRFAKQKEEYRNIVDEIAMNAMKNAKILSLFEED</sequence>
<feature type="coiled-coil region" evidence="1">
    <location>
        <begin position="1"/>
        <end position="38"/>
    </location>
</feature>
<dbReference type="Proteomes" id="UP000019591">
    <property type="component" value="Chromosome"/>
</dbReference>
<dbReference type="OrthoDB" id="9959322at2"/>
<dbReference type="KEGG" id="eac:EAL2_c12870"/>
<keyword evidence="3" id="KW-1185">Reference proteome</keyword>
<proteinExistence type="predicted"/>
<dbReference type="HOGENOM" id="CLU_2953564_0_0_9"/>
<gene>
    <name evidence="2" type="ORF">EAL2_c12870</name>
</gene>
<name>W8TK55_PEPAC</name>
<dbReference type="EMBL" id="CP007452">
    <property type="protein sequence ID" value="AHM56582.1"/>
    <property type="molecule type" value="Genomic_DNA"/>
</dbReference>
<dbReference type="PATRIC" id="fig|1286171.3.peg.1236"/>
<reference evidence="2 3" key="1">
    <citation type="journal article" date="2014" name="Genome Announc.">
        <title>Complete Genome Sequence of Amino Acid-Utilizing Eubacterium acidaminophilum al-2 (DSM 3953).</title>
        <authorList>
            <person name="Poehlein A."/>
            <person name="Andreesen J.R."/>
            <person name="Daniel R."/>
        </authorList>
    </citation>
    <scope>NUCLEOTIDE SEQUENCE [LARGE SCALE GENOMIC DNA]</scope>
    <source>
        <strain evidence="2 3">DSM 3953</strain>
    </source>
</reference>
<dbReference type="RefSeq" id="WP_025435571.1">
    <property type="nucleotide sequence ID" value="NZ_CP007452.1"/>
</dbReference>
<evidence type="ECO:0000313" key="2">
    <source>
        <dbReference type="EMBL" id="AHM56582.1"/>
    </source>
</evidence>
<keyword evidence="1" id="KW-0175">Coiled coil</keyword>
<protein>
    <submittedName>
        <fullName evidence="2">Uncharacterized protein</fullName>
    </submittedName>
</protein>
<evidence type="ECO:0000256" key="1">
    <source>
        <dbReference type="SAM" id="Coils"/>
    </source>
</evidence>